<dbReference type="EMBL" id="QTSX02002928">
    <property type="protein sequence ID" value="KAJ9073157.1"/>
    <property type="molecule type" value="Genomic_DNA"/>
</dbReference>
<dbReference type="Proteomes" id="UP001165960">
    <property type="component" value="Unassembled WGS sequence"/>
</dbReference>
<evidence type="ECO:0000313" key="2">
    <source>
        <dbReference type="Proteomes" id="UP001165960"/>
    </source>
</evidence>
<keyword evidence="2" id="KW-1185">Reference proteome</keyword>
<sequence>MEFTEGKIKKGETLMEFLERFYLEAQTLVSMGAATFVDVKEALLNYVHPNLKLLVALKSGIYGAQTVPELMHHLGSFKEQFKVPFPDYKKSASFPESEPKNKSWEKDPLKNPSTTNTSSTNNTFSNRTCSTCGKLGNLLWVCKQPKAIVCHLGHKESKDGKQTEEEEDTEEDGEEAKKLLSSQVEEKPLTASSNQPSPPIDPDPDTTDCDSCLLDQEVCLKRYFPDKEEINLTFYTVYWPLTQSPVSRPFVQKSYLPKKLLKLSLYLMLNLFPCHTLNSPTKATVLKSCLNF</sequence>
<evidence type="ECO:0000313" key="1">
    <source>
        <dbReference type="EMBL" id="KAJ9073157.1"/>
    </source>
</evidence>
<proteinExistence type="predicted"/>
<accession>A0ACC2TFX7</accession>
<gene>
    <name evidence="1" type="ORF">DSO57_1019507</name>
</gene>
<comment type="caution">
    <text evidence="1">The sequence shown here is derived from an EMBL/GenBank/DDBJ whole genome shotgun (WGS) entry which is preliminary data.</text>
</comment>
<name>A0ACC2TFX7_9FUNG</name>
<protein>
    <submittedName>
        <fullName evidence="1">Uncharacterized protein</fullName>
    </submittedName>
</protein>
<organism evidence="1 2">
    <name type="scientific">Entomophthora muscae</name>
    <dbReference type="NCBI Taxonomy" id="34485"/>
    <lineage>
        <taxon>Eukaryota</taxon>
        <taxon>Fungi</taxon>
        <taxon>Fungi incertae sedis</taxon>
        <taxon>Zoopagomycota</taxon>
        <taxon>Entomophthoromycotina</taxon>
        <taxon>Entomophthoromycetes</taxon>
        <taxon>Entomophthorales</taxon>
        <taxon>Entomophthoraceae</taxon>
        <taxon>Entomophthora</taxon>
    </lineage>
</organism>
<reference evidence="1" key="1">
    <citation type="submission" date="2022-04" db="EMBL/GenBank/DDBJ databases">
        <title>Genome of the entomopathogenic fungus Entomophthora muscae.</title>
        <authorList>
            <person name="Elya C."/>
            <person name="Lovett B.R."/>
            <person name="Lee E."/>
            <person name="Macias A.M."/>
            <person name="Hajek A.E."/>
            <person name="De Bivort B.L."/>
            <person name="Kasson M.T."/>
            <person name="De Fine Licht H.H."/>
            <person name="Stajich J.E."/>
        </authorList>
    </citation>
    <scope>NUCLEOTIDE SEQUENCE</scope>
    <source>
        <strain evidence="1">Berkeley</strain>
    </source>
</reference>